<dbReference type="PATRIC" id="fig|797299.3.peg.2698"/>
<organism evidence="3 4">
    <name type="scientific">Halostagnicola larsenii XH-48</name>
    <dbReference type="NCBI Taxonomy" id="797299"/>
    <lineage>
        <taxon>Archaea</taxon>
        <taxon>Methanobacteriati</taxon>
        <taxon>Methanobacteriota</taxon>
        <taxon>Stenosarchaea group</taxon>
        <taxon>Halobacteria</taxon>
        <taxon>Halobacteriales</taxon>
        <taxon>Natrialbaceae</taxon>
        <taxon>Halostagnicola</taxon>
    </lineage>
</organism>
<dbReference type="PANTHER" id="PTHR34351">
    <property type="entry name" value="SLR1927 PROTEIN-RELATED"/>
    <property type="match status" value="1"/>
</dbReference>
<accession>W0JPG6</accession>
<dbReference type="AlphaFoldDB" id="W0JPG6"/>
<protein>
    <recommendedName>
        <fullName evidence="2">DUF58 domain-containing protein</fullName>
    </recommendedName>
</protein>
<dbReference type="InterPro" id="IPR002881">
    <property type="entry name" value="DUF58"/>
</dbReference>
<dbReference type="eggNOG" id="arCOG02744">
    <property type="taxonomic scope" value="Archaea"/>
</dbReference>
<dbReference type="KEGG" id="hlr:HALLA_18460"/>
<dbReference type="STRING" id="797299.HALLA_18460"/>
<evidence type="ECO:0000259" key="2">
    <source>
        <dbReference type="Pfam" id="PF01882"/>
    </source>
</evidence>
<gene>
    <name evidence="3" type="ORF">HALLA_18460</name>
</gene>
<reference evidence="3 4" key="1">
    <citation type="submission" date="2014-01" db="EMBL/GenBank/DDBJ databases">
        <authorList>
            <consortium name="DOE Joint Genome Institute"/>
            <person name="Anderson I."/>
            <person name="Huntemann M."/>
            <person name="Han J."/>
            <person name="Chen A."/>
            <person name="Kyrpides N."/>
            <person name="Mavromatis K."/>
            <person name="Markowitz V."/>
            <person name="Palaniappan K."/>
            <person name="Ivanova N."/>
            <person name="Schaumberg A."/>
            <person name="Pati A."/>
            <person name="Liolios K."/>
            <person name="Nordberg H.P."/>
            <person name="Cantor M.N."/>
            <person name="Hua S.X."/>
            <person name="Woyke T."/>
        </authorList>
    </citation>
    <scope>NUCLEOTIDE SEQUENCE [LARGE SCALE GENOMIC DNA]</scope>
    <source>
        <strain evidence="3 4">XH-48</strain>
    </source>
</reference>
<sequence length="353" mass="38099">MRPTRRGVGVVAVLAFSFVMAWQYGTRSLTAIIFPLLVVSLTAVATASRTDEPAITRTPVEAGFIGEQRTVEIGIEPDTPISATIHDTVDTDGLTAEETGNAAETTIAAKCRFRYDVRLESRGEHEVGPLSIVVTDLLGLVKRRFEDEQTTSVLVFPRIYDLTGGSKRELQLLADAAGLNSREEFDHLREYVRGDSLRDVHWKSAAKRPDDELVVKEFVADEERGSASIAAECIPGREDAMATAVASVATYLLEFGVSVGVELPEVHRPPATGREHHRAILRSLAVVEAGELDERAKATADVLVHSDANGTVVLVDGHEIPFDRLRGGSSGTNSSAESGRWAAESAEPTGVRS</sequence>
<evidence type="ECO:0000313" key="3">
    <source>
        <dbReference type="EMBL" id="AHG00484.1"/>
    </source>
</evidence>
<feature type="region of interest" description="Disordered" evidence="1">
    <location>
        <begin position="324"/>
        <end position="353"/>
    </location>
</feature>
<evidence type="ECO:0000256" key="1">
    <source>
        <dbReference type="SAM" id="MobiDB-lite"/>
    </source>
</evidence>
<feature type="domain" description="DUF58" evidence="2">
    <location>
        <begin position="188"/>
        <end position="289"/>
    </location>
</feature>
<name>W0JPG6_9EURY</name>
<dbReference type="RefSeq" id="WP_049953736.1">
    <property type="nucleotide sequence ID" value="NZ_CP007055.1"/>
</dbReference>
<dbReference type="GeneID" id="25146381"/>
<evidence type="ECO:0000313" key="4">
    <source>
        <dbReference type="Proteomes" id="UP000019024"/>
    </source>
</evidence>
<dbReference type="Proteomes" id="UP000019024">
    <property type="component" value="Chromosome"/>
</dbReference>
<dbReference type="Pfam" id="PF01882">
    <property type="entry name" value="DUF58"/>
    <property type="match status" value="1"/>
</dbReference>
<dbReference type="OrthoDB" id="313155at2157"/>
<keyword evidence="4" id="KW-1185">Reference proteome</keyword>
<dbReference type="PANTHER" id="PTHR34351:SF1">
    <property type="entry name" value="SLR1927 PROTEIN"/>
    <property type="match status" value="1"/>
</dbReference>
<dbReference type="EMBL" id="CP007055">
    <property type="protein sequence ID" value="AHG00484.1"/>
    <property type="molecule type" value="Genomic_DNA"/>
</dbReference>
<proteinExistence type="predicted"/>
<dbReference type="HOGENOM" id="CLU_772949_0_0_2"/>